<accession>A0AAV7JYA3</accession>
<gene>
    <name evidence="3" type="ORF">LOD99_3062</name>
</gene>
<evidence type="ECO:0000259" key="2">
    <source>
        <dbReference type="Pfam" id="PF13764"/>
    </source>
</evidence>
<dbReference type="InterPro" id="IPR045189">
    <property type="entry name" value="UBR4-like"/>
</dbReference>
<evidence type="ECO:0000256" key="1">
    <source>
        <dbReference type="PROSITE-ProRule" id="PRU01388"/>
    </source>
</evidence>
<dbReference type="AlphaFoldDB" id="A0AAV7JYA3"/>
<evidence type="ECO:0000313" key="3">
    <source>
        <dbReference type="EMBL" id="KAI6653886.1"/>
    </source>
</evidence>
<feature type="domain" description="E3 ubiquitin ligase UBR4 C-terminal" evidence="2">
    <location>
        <begin position="43"/>
        <end position="177"/>
    </location>
</feature>
<name>A0AAV7JYA3_9METZ</name>
<keyword evidence="1" id="KW-0862">Zinc</keyword>
<keyword evidence="1" id="KW-0479">Metal-binding</keyword>
<dbReference type="Gene3D" id="1.10.10.60">
    <property type="entry name" value="Homeodomain-like"/>
    <property type="match status" value="1"/>
</dbReference>
<dbReference type="EMBL" id="JAKMXF010000244">
    <property type="protein sequence ID" value="KAI6653886.1"/>
    <property type="molecule type" value="Genomic_DNA"/>
</dbReference>
<dbReference type="SUPFAM" id="SSF46689">
    <property type="entry name" value="Homeodomain-like"/>
    <property type="match status" value="1"/>
</dbReference>
<organism evidence="3 4">
    <name type="scientific">Oopsacas minuta</name>
    <dbReference type="NCBI Taxonomy" id="111878"/>
    <lineage>
        <taxon>Eukaryota</taxon>
        <taxon>Metazoa</taxon>
        <taxon>Porifera</taxon>
        <taxon>Hexactinellida</taxon>
        <taxon>Hexasterophora</taxon>
        <taxon>Lyssacinosida</taxon>
        <taxon>Leucopsacidae</taxon>
        <taxon>Oopsacas</taxon>
    </lineage>
</organism>
<feature type="region of interest" description="UBR4 E3 catalytic module" evidence="1">
    <location>
        <begin position="1"/>
        <end position="125"/>
    </location>
</feature>
<comment type="similarity">
    <text evidence="1">Belongs to the UBR4 family.</text>
</comment>
<dbReference type="PANTHER" id="PTHR21725">
    <property type="entry name" value="E3 UBIQUITIN-PROTEIN LIGASE UBR4"/>
    <property type="match status" value="1"/>
</dbReference>
<dbReference type="PANTHER" id="PTHR21725:SF1">
    <property type="entry name" value="E3 UBIQUITIN-PROTEIN LIGASE UBR4"/>
    <property type="match status" value="1"/>
</dbReference>
<dbReference type="Proteomes" id="UP001165289">
    <property type="component" value="Unassembled WGS sequence"/>
</dbReference>
<proteinExistence type="inferred from homology"/>
<dbReference type="InterPro" id="IPR025704">
    <property type="entry name" value="E3_Ub_ligase_UBR4_C"/>
</dbReference>
<comment type="caution">
    <text evidence="3">The sequence shown here is derived from an EMBL/GenBank/DDBJ whole genome shotgun (WGS) entry which is preliminary data.</text>
</comment>
<evidence type="ECO:0000313" key="4">
    <source>
        <dbReference type="Proteomes" id="UP001165289"/>
    </source>
</evidence>
<sequence length="291" mass="33585">MKKLKPVARESCVKKIWDETEEVPDHTTCQTKMGTTALYDYIIEGFSIVHLDCHNTAIRTSRQSRGKEEWESACIHNSNIRCNSIMPVWGPEVQDNGYFSCLAKYHSSLQDATGFRYAKCLLYTHAYWDIFPEIWFHPTQMPPSYRGESRLQGHQILLDFWYVLISVLVFLFHGHKSQPKYALLTCEQRKTVLDMLEQPGSSLCKVAEHFGVGKSSIERIKKNKNEVRQAAVRLGSKRKRVKVEAKYKEIEEVVLEFLRLAREQGETVTGPMLHQLAEEDSRARIGGFRSL</sequence>
<protein>
    <recommendedName>
        <fullName evidence="2">E3 ubiquitin ligase UBR4 C-terminal domain-containing protein</fullName>
    </recommendedName>
</protein>
<dbReference type="InterPro" id="IPR009057">
    <property type="entry name" value="Homeodomain-like_sf"/>
</dbReference>
<keyword evidence="1" id="KW-0863">Zinc-finger</keyword>
<dbReference type="PROSITE" id="PS52043">
    <property type="entry name" value="UBR4_E3"/>
    <property type="match status" value="1"/>
</dbReference>
<reference evidence="3 4" key="1">
    <citation type="journal article" date="2023" name="BMC Biol.">
        <title>The compact genome of the sponge Oopsacas minuta (Hexactinellida) is lacking key metazoan core genes.</title>
        <authorList>
            <person name="Santini S."/>
            <person name="Schenkelaars Q."/>
            <person name="Jourda C."/>
            <person name="Duchesne M."/>
            <person name="Belahbib H."/>
            <person name="Rocher C."/>
            <person name="Selva M."/>
            <person name="Riesgo A."/>
            <person name="Vervoort M."/>
            <person name="Leys S.P."/>
            <person name="Kodjabachian L."/>
            <person name="Le Bivic A."/>
            <person name="Borchiellini C."/>
            <person name="Claverie J.M."/>
            <person name="Renard E."/>
        </authorList>
    </citation>
    <scope>NUCLEOTIDE SEQUENCE [LARGE SCALE GENOMIC DNA]</scope>
    <source>
        <strain evidence="3">SPO-2</strain>
    </source>
</reference>
<dbReference type="Pfam" id="PF13764">
    <property type="entry name" value="E3_UbLigase_R4"/>
    <property type="match status" value="1"/>
</dbReference>
<keyword evidence="4" id="KW-1185">Reference proteome</keyword>
<dbReference type="GO" id="GO:0008270">
    <property type="term" value="F:zinc ion binding"/>
    <property type="evidence" value="ECO:0007669"/>
    <property type="project" value="UniProtKB-KW"/>
</dbReference>